<evidence type="ECO:0000256" key="1">
    <source>
        <dbReference type="ARBA" id="ARBA00023026"/>
    </source>
</evidence>
<feature type="domain" description="ABC toxin N-terminal" evidence="5">
    <location>
        <begin position="1622"/>
        <end position="1743"/>
    </location>
</feature>
<keyword evidence="2" id="KW-0175">Coiled coil</keyword>
<dbReference type="InterPro" id="IPR041079">
    <property type="entry name" value="Neuraminidase-like"/>
</dbReference>
<accession>A0ABZ2M512</accession>
<name>A0ABZ2M512_9BACT</name>
<keyword evidence="7" id="KW-1185">Reference proteome</keyword>
<reference evidence="6 7" key="1">
    <citation type="submission" date="2021-12" db="EMBL/GenBank/DDBJ databases">
        <title>Discovery of the Pendulisporaceae a myxobacterial family with distinct sporulation behavior and unique specialized metabolism.</title>
        <authorList>
            <person name="Garcia R."/>
            <person name="Popoff A."/>
            <person name="Bader C.D."/>
            <person name="Loehr J."/>
            <person name="Walesch S."/>
            <person name="Walt C."/>
            <person name="Boldt J."/>
            <person name="Bunk B."/>
            <person name="Haeckl F.J.F.P.J."/>
            <person name="Gunesch A.P."/>
            <person name="Birkelbach J."/>
            <person name="Nuebel U."/>
            <person name="Pietschmann T."/>
            <person name="Bach T."/>
            <person name="Mueller R."/>
        </authorList>
    </citation>
    <scope>NUCLEOTIDE SEQUENCE [LARGE SCALE GENOMIC DNA]</scope>
    <source>
        <strain evidence="6 7">MSr11954</strain>
    </source>
</reference>
<dbReference type="InterPro" id="IPR040840">
    <property type="entry name" value="TcA_TcB_BD"/>
</dbReference>
<evidence type="ECO:0000259" key="5">
    <source>
        <dbReference type="Pfam" id="PF20220"/>
    </source>
</evidence>
<protein>
    <submittedName>
        <fullName evidence="6">Tc toxin subunit A</fullName>
    </submittedName>
</protein>
<dbReference type="Proteomes" id="UP001370348">
    <property type="component" value="Chromosome"/>
</dbReference>
<keyword evidence="1" id="KW-0843">Virulence</keyword>
<dbReference type="InterPro" id="IPR046839">
    <property type="entry name" value="ABC_toxin_N"/>
</dbReference>
<sequence length="3235" mass="352962">MNATDAPVTSEDPCFRVTAVVVKTGTSQGIPDLDVEIWEAGADWTTPRGLAVTNYAGAISVIIDRDDLKKGAIFYFRIYQDGVLLRDTKDVIHWKEDVGECGVTIPVTPLPVIYRGGCCARYVVRGKVVGGTSDDALRGIAGLNVELWEDGATWAAPRAVAVTDDKGDFRAELSEADLVTSAKSVHFVVYSSDRTKKLADTSGSVTWTPSQLDNPVQIRVLTGEVRTQVTGFVRTRDAVPQSKVIVKAFALQMRAETLVGTSAATGDNGYYTLIAEYGDKKLDLLLRAYDDTNQEIAHSELITDAGPVVHVDLVVGNVSHVGPSEFVRIAGPVDEARGAIARKDLTPQDVGAVAAKYRLDPALVRLFVEAARAASLGGPPLLPELFYALGRHERTVSLSSALALPRTDNNAALKAALDDNVLPSSFAALATAQLDALDALRVGASLTDKTSNQSTRLSVILAIAGLTADERTVLLDTYLGHLGTPDHFWQFAAQLPPIKSKPELVAKLPAARLALHLGVLTLNHPPLVQALLSSGVTAPSALAKLSISDWLDHIQSTVTLPGSTSTRVGAPLEIVGNNPESTYAETLHSLATQAYPAPAIAAGLTANPIPNTAPLTKFFDANAAFDFTTTSVHAYARANPNAFKDNPNGRAQVERMARLVGVASSDATYSSVQTLWNKGFHSAGSVYRYGKEPFIEEVASTLGETAAAKIYDNAAQRHILALTLASQYGAAFQFPGVDGAIPVLGGSTPPESIPDWNALFGSLDYCACEQCQSIFGPSAYLTDILSFLTKRPISGSPKALDVLKQRLPDITKIRLSCANTNTVLPQIDLVNELLELRVAPPAPGSVPAYQTTWSAGDLAVHPEHLRSEAYDQLLQAVYPWALPYHHWVDESRAYLGILNVSRAELRSALVEDPITDLSVALEILGLTTYQRAIITATGASIESLQLGDYWGQTGQPSEWIPKLVPVPAFLAASGLSFDELPALLATSYVSAGQAVNIAFPSGSCDVNKATLAGITASSASFFDRIHRFERLRRALGWSPHRLDRAIATMGSGSIDDALLQQLSYAQRIVARSKADLDAVLTWRAGAIIDTHPDSVTKLSPFETMFQSRTTSAKAAENVFKLSADRKTLADESKNLTGYYTDLAAGLSSDVASLTAIANHEGLTNQLTLANISTLYRYVTLARALKISVSTLLVLLKLTGRTPFAASTPDHALRLWDDLDRAKAYRFSPEELNYILNDRDTTPATHRPNDDAIALVLGGLRDVLIKIAKTPPAPEDPDGTLTKQYLAAVFAASPASHAERAFAIVAGTATETIPEQNAFIDANFGPFMDAADAKAKLTGDGKLTIAANRFAYVLPFAQVFAGKQAAVTERLASALGSTNSIMRALLWQYAHARTSAGAPTAATSLSLFVALDAVAGPLSPSSAGAHFATYRLLQKITAVTTRLKVTVDDLPWLMTHAPLSLDALPLEPPTGASGRFDPWRRLIDAADLRNDFAGRRLFDLFERAATGADGWSRAKFLAEVVARTGLDSSDLTYFADVYQLTYPANFTDERALRRLKRSLAITQRLGISASIVWPWRDVLGGPSDTATDGPTASRAQANAIKQAVRGTFAPEAWPDAAKPVRNGLRERQRDALVSYVVHHDPSGPTDANALSDHLLTDVLMSGCAQTSRIKHALGSVQMFVQRILLNLEALATPSLVFSTDDASQWGWMKNYRVWEANRRIFIHPENWIEPQLRDDKTPLFKALEADLAKQDLTSEAAEDAVLAYLQGLDEIAHLEVIAMTGDYESTNTLTYHVVARTKSIPRTYYYRTWVGRRYWTAWEKIDLDIQSDHVQLAISNRRPYLIWAVVTQASAQNSSSTRPAGSGSIGAIVGAAVGATSGEPAKPRLDVRLRWSTRHRGTWTKVQQSNGALPAQFNDPGVLDRPEFEVDPYNRNVRASAEERLQLASERLALRTSIDKKTDELIVDVVASDVFVFTGYEVISSGWDPWPEPNAPRVPRFEPKTYTWGQHFRLAGSRGIAYPEFYSAVPIEENRTPISRTQAYYQWLRTKYRGLALPIPYRGRIFSSYDDGPSRIDAWVLDTTPTSMDVVRAPGLRLRSPAGDPRNIDLSFSWTTEPMFVQDRERCFFVTSDPVNPPKPPPPPSLKSLGIASVPRAAPFPPSALATAPPPVDSTSSTGRLWSAVAGRDVDLSAPGSQQRPYNASLYTSATATASSRADALFTFTPFYHPFVRDMLLQVGRDGIEGLLDPKAGTAGASLRRQQLRDTSIFNNTYHPSWYVRTPLPVEEFDFEYQGTYSQYNWELFFHIPLLIANKLTTEQRFEEARKWFHYIFNPTEPKEYPWGEELAPQRFWKLKPFYELASGEHDERGPIQQLLQLLSYKGDDPARVAARQRLDDQIFDWRRHPFSPHRIARLRQVAYQKTVVMKYLDMLIAWGDQLFARNTIESIQEATELYLVALRILGRRPQRLPAQSVTDKTYDDVASMLDDFSNLEVALPPSPAGSTPSDLGGEILLHGPSLYFCVPPNDKLLRYWDTVEDRLFKIRHCLDIEGIAQSLPLFEPPIDPGLLVKAAAAGIDIGSVLSDVSAPLPLRRYTVVAAHASDFVAEVKALGAALLSALEKRDAEELASLRAGQEIQLLSAIRVTKQLAVEDAKRALEGLEKSRDGARIRFEYYGSRSFINEWETAHIIGVGVAGGLRLAAGVMRLLSGGAAAVPDFTAGGAGGFSSPVALTSLGGTKSASVLANLASALETGAIAVDSVANISGTLGSYHRRKDDWEHQKNLAQKEIEQFDKQIAGAQIRIAMAEQELSVHDVQVQNSIDTRDFMRDKYTNQELYDWMIGQISAVYFQSYKLAYEMCKRAERAWAFELADTTSSFITFGYWDSLRKGLLAGEKLGLDLKRMQAAYLDKDKREYELQRDIALTMLDPYALQMLRETGSCLVNIPEALFDVDSPGHYLRRIKHVALTIAGTSGPYVPVRCTLTLLSSQVRTRPSLESGALVTSNLAVQSVVTSTAREDGGLFENNLHDERYLPFEGAGAVSHFRLELPNTVPLFDYRTISEVVLHMKYTAREGGMAFRTQVNAGLKEALNKTPADSSSRHGPLIGFSVKSAFSDPWTRFVSGSGSTPALTLALDPDHLPFQAGADAEITGLDFVLLVDDVTGWTKLTLKVTPKDAPTSDVELKSTGTVLQGQPTGSVTYSSPVPLGPWTITCAPADIPRLALATDLFVIVNYAHPTSGSLR</sequence>
<dbReference type="RefSeq" id="WP_394826075.1">
    <property type="nucleotide sequence ID" value="NZ_CP089984.1"/>
</dbReference>
<feature type="domain" description="Tc toxin complex TcA C-terminal TcB-binding" evidence="3">
    <location>
        <begin position="2788"/>
        <end position="3064"/>
    </location>
</feature>
<feature type="coiled-coil region" evidence="2">
    <location>
        <begin position="2769"/>
        <end position="2803"/>
    </location>
</feature>
<evidence type="ECO:0000259" key="3">
    <source>
        <dbReference type="Pfam" id="PF18276"/>
    </source>
</evidence>
<dbReference type="Pfam" id="PF18413">
    <property type="entry name" value="Neuraminidase"/>
    <property type="match status" value="1"/>
</dbReference>
<evidence type="ECO:0000313" key="6">
    <source>
        <dbReference type="EMBL" id="WXB16451.1"/>
    </source>
</evidence>
<dbReference type="Pfam" id="PF03538">
    <property type="entry name" value="VRP1"/>
    <property type="match status" value="1"/>
</dbReference>
<dbReference type="Pfam" id="PF20220">
    <property type="entry name" value="ABC_toxin_N"/>
    <property type="match status" value="1"/>
</dbReference>
<evidence type="ECO:0000259" key="4">
    <source>
        <dbReference type="Pfam" id="PF18413"/>
    </source>
</evidence>
<dbReference type="Pfam" id="PF18276">
    <property type="entry name" value="TcA_TcB_BD"/>
    <property type="match status" value="1"/>
</dbReference>
<evidence type="ECO:0000256" key="2">
    <source>
        <dbReference type="SAM" id="Coils"/>
    </source>
</evidence>
<proteinExistence type="predicted"/>
<evidence type="ECO:0000313" key="7">
    <source>
        <dbReference type="Proteomes" id="UP001370348"/>
    </source>
</evidence>
<feature type="domain" description="Neuraminidase-like" evidence="4">
    <location>
        <begin position="1773"/>
        <end position="1910"/>
    </location>
</feature>
<gene>
    <name evidence="6" type="ORF">LZC94_04040</name>
</gene>
<dbReference type="InterPro" id="IPR018003">
    <property type="entry name" value="Insecticidal_toxin/plasmid_vir"/>
</dbReference>
<organism evidence="6 7">
    <name type="scientific">Pendulispora albinea</name>
    <dbReference type="NCBI Taxonomy" id="2741071"/>
    <lineage>
        <taxon>Bacteria</taxon>
        <taxon>Pseudomonadati</taxon>
        <taxon>Myxococcota</taxon>
        <taxon>Myxococcia</taxon>
        <taxon>Myxococcales</taxon>
        <taxon>Sorangiineae</taxon>
        <taxon>Pendulisporaceae</taxon>
        <taxon>Pendulispora</taxon>
    </lineage>
</organism>
<dbReference type="EMBL" id="CP089984">
    <property type="protein sequence ID" value="WXB16451.1"/>
    <property type="molecule type" value="Genomic_DNA"/>
</dbReference>